<sequence length="293" mass="34022">MKKILFILAVITFSLVFCGCTTSQNQMNNTNISENKNVVKNEQMSKPVEIQTPKIKEINCMYLVREGNATKIQFNLIYENGSIAKPKNGEVILTIYDDSGLLYNRTYNINELQTTSKFYEIKLPQIKGFYDTAKFVLTFKSGNISISKTIYGTIEKYSPEEIQHILENEYHEHSIKTNIEQYRNETGIKFTVKEYGYCRIYDNTTGKIKKAFRVDFIVKNLNQDDYEFSPMAVCLIHNNTKYWKIGGLDDVDLGIYQEINGYWLFNPPNNISNLRLDFKIEDIVYDIPLSNSE</sequence>
<accession>C9REM4</accession>
<dbReference type="AlphaFoldDB" id="C9REM4"/>
<proteinExistence type="predicted"/>
<gene>
    <name evidence="1" type="ordered locus">Metvu_0159</name>
</gene>
<keyword evidence="2" id="KW-1185">Reference proteome</keyword>
<evidence type="ECO:0000313" key="2">
    <source>
        <dbReference type="Proteomes" id="UP000002063"/>
    </source>
</evidence>
<dbReference type="RefSeq" id="WP_012819572.1">
    <property type="nucleotide sequence ID" value="NC_013407.1"/>
</dbReference>
<name>C9REM4_METVM</name>
<dbReference type="Proteomes" id="UP000002063">
    <property type="component" value="Chromosome"/>
</dbReference>
<reference evidence="1" key="1">
    <citation type="submission" date="2009-10" db="EMBL/GenBank/DDBJ databases">
        <title>Complete sequence of chromosome of Methanocaldococcus vulcanius M7.</title>
        <authorList>
            <consortium name="US DOE Joint Genome Institute"/>
            <person name="Lucas S."/>
            <person name="Copeland A."/>
            <person name="Lapidus A."/>
            <person name="Glavina del Rio T."/>
            <person name="Dalin E."/>
            <person name="Tice H."/>
            <person name="Bruce D."/>
            <person name="Goodwin L."/>
            <person name="Pitluck S."/>
            <person name="Lcollab F.I."/>
            <person name="Brettin T."/>
            <person name="Detter J.C."/>
            <person name="Han C."/>
            <person name="Tapia R."/>
            <person name="Kuske C.R."/>
            <person name="Schmutz J."/>
            <person name="Larimer F."/>
            <person name="Land M."/>
            <person name="Hauser L."/>
            <person name="Kyrpides N."/>
            <person name="Ovchinikova G."/>
            <person name="Sieprawska-Lupa M."/>
            <person name="Whitman W.B."/>
            <person name="Woyke T."/>
        </authorList>
    </citation>
    <scope>NUCLEOTIDE SEQUENCE [LARGE SCALE GENOMIC DNA]</scope>
    <source>
        <strain evidence="1">M7</strain>
    </source>
</reference>
<dbReference type="PROSITE" id="PS51257">
    <property type="entry name" value="PROKAR_LIPOPROTEIN"/>
    <property type="match status" value="1"/>
</dbReference>
<dbReference type="EMBL" id="CP001787">
    <property type="protein sequence ID" value="ACX72026.1"/>
    <property type="molecule type" value="Genomic_DNA"/>
</dbReference>
<evidence type="ECO:0008006" key="3">
    <source>
        <dbReference type="Google" id="ProtNLM"/>
    </source>
</evidence>
<evidence type="ECO:0000313" key="1">
    <source>
        <dbReference type="EMBL" id="ACX72026.1"/>
    </source>
</evidence>
<dbReference type="KEGG" id="mvu:Metvu_0159"/>
<organism evidence="1 2">
    <name type="scientific">Methanocaldococcus vulcanius (strain ATCC 700851 / DSM 12094 / M7)</name>
    <name type="common">Methanococcus vulcanius</name>
    <dbReference type="NCBI Taxonomy" id="579137"/>
    <lineage>
        <taxon>Archaea</taxon>
        <taxon>Methanobacteriati</taxon>
        <taxon>Methanobacteriota</taxon>
        <taxon>Methanomada group</taxon>
        <taxon>Methanococci</taxon>
        <taxon>Methanococcales</taxon>
        <taxon>Methanocaldococcaceae</taxon>
        <taxon>Methanocaldococcus</taxon>
    </lineage>
</organism>
<dbReference type="eggNOG" id="arCOG05088">
    <property type="taxonomic scope" value="Archaea"/>
</dbReference>
<protein>
    <recommendedName>
        <fullName evidence="3">DUF4352 domain-containing protein</fullName>
    </recommendedName>
</protein>
<dbReference type="HOGENOM" id="CLU_982151_0_0_2"/>
<dbReference type="GeneID" id="8512487"/>
<dbReference type="OrthoDB" id="65833at2157"/>